<organism evidence="1 2">
    <name type="scientific">Avena sativa</name>
    <name type="common">Oat</name>
    <dbReference type="NCBI Taxonomy" id="4498"/>
    <lineage>
        <taxon>Eukaryota</taxon>
        <taxon>Viridiplantae</taxon>
        <taxon>Streptophyta</taxon>
        <taxon>Embryophyta</taxon>
        <taxon>Tracheophyta</taxon>
        <taxon>Spermatophyta</taxon>
        <taxon>Magnoliopsida</taxon>
        <taxon>Liliopsida</taxon>
        <taxon>Poales</taxon>
        <taxon>Poaceae</taxon>
        <taxon>BOP clade</taxon>
        <taxon>Pooideae</taxon>
        <taxon>Poodae</taxon>
        <taxon>Poeae</taxon>
        <taxon>Poeae Chloroplast Group 1 (Aveneae type)</taxon>
        <taxon>Aveninae</taxon>
        <taxon>Avena</taxon>
    </lineage>
</organism>
<proteinExistence type="predicted"/>
<reference evidence="1" key="2">
    <citation type="submission" date="2025-09" db="UniProtKB">
        <authorList>
            <consortium name="EnsemblPlants"/>
        </authorList>
    </citation>
    <scope>IDENTIFICATION</scope>
</reference>
<accession>A0ACD5VUP1</accession>
<dbReference type="Proteomes" id="UP001732700">
    <property type="component" value="Chromosome 3C"/>
</dbReference>
<protein>
    <submittedName>
        <fullName evidence="1">Uncharacterized protein</fullName>
    </submittedName>
</protein>
<evidence type="ECO:0000313" key="1">
    <source>
        <dbReference type="EnsemblPlants" id="AVESA.00010b.r2.3CG0501130.1.CDS"/>
    </source>
</evidence>
<dbReference type="EnsemblPlants" id="AVESA.00010b.r2.3CG0501130.1">
    <property type="protein sequence ID" value="AVESA.00010b.r2.3CG0501130.1.CDS"/>
    <property type="gene ID" value="AVESA.00010b.r2.3CG0501130"/>
</dbReference>
<sequence length="517" mass="55304">MHRISPPPVVHEPTIFVFWLHSCPAVDMAHSIHYGILLFSAAVLAALLAAGEADSIGFSLHHRSSPVVRRWADARGHAPDTWWPEAAAEGTSEYYSALSRNDRALFARRGLASGNDQGQGQLAFGNATFQLEGYLHYAEVAVGTPKATFLVALDTGSDLFWVPCDCQHCGNATAQGGHAYSPSRSSTSKTVTCKHALCLCDRPEACALRNSSCPYTVRYVPANASSSGVLVEDVLYLSRENQHGAGAREAVQAPIVFGCGREQTAGAFLGGLMGLGMGKVSVPSLLASGGNVASNSFSMCFSDDGAGRISFGDAVSPGQAQTPFILTDTPPTCKIHTRGMNVENLDVPLEFDAVVDSGASFTYLTKDPYTAFAYELISKIQDQRANLSASVPFEYCYVLSPNQTEIYIPDVSFWTKGGGKFPVTRPFFVVMADDRHGNGAVVGYCLAILKSETGVNVFGQNFMTGLKVVFDRERFVLGWSKFDCYRDVEMEEVGSAPPAPAPATAPGPAATAYGRTI</sequence>
<evidence type="ECO:0000313" key="2">
    <source>
        <dbReference type="Proteomes" id="UP001732700"/>
    </source>
</evidence>
<reference evidence="1" key="1">
    <citation type="submission" date="2021-05" db="EMBL/GenBank/DDBJ databases">
        <authorList>
            <person name="Scholz U."/>
            <person name="Mascher M."/>
            <person name="Fiebig A."/>
        </authorList>
    </citation>
    <scope>NUCLEOTIDE SEQUENCE [LARGE SCALE GENOMIC DNA]</scope>
</reference>
<name>A0ACD5VUP1_AVESA</name>
<keyword evidence="2" id="KW-1185">Reference proteome</keyword>